<evidence type="ECO:0000256" key="4">
    <source>
        <dbReference type="ARBA" id="ARBA00023163"/>
    </source>
</evidence>
<dbReference type="Gene3D" id="1.10.10.10">
    <property type="entry name" value="Winged helix-like DNA-binding domain superfamily/Winged helix DNA-binding domain"/>
    <property type="match status" value="1"/>
</dbReference>
<dbReference type="InterPro" id="IPR036388">
    <property type="entry name" value="WH-like_DNA-bd_sf"/>
</dbReference>
<dbReference type="Proteomes" id="UP000697472">
    <property type="component" value="Unassembled WGS sequence"/>
</dbReference>
<sequence>MTISNAEWEIMRVVWTKQETTSSEILDVLSQKTEWTASTVKTLLRRLVDKSYLVTERVGKAFIYRPLMTEEESINRQVDQTFAKFCQQKHLSIFEHLLEEAPMTAEDIARLQALLSQKTTVSNVPCNCIKGQCTCKEHQ</sequence>
<dbReference type="PIRSF" id="PIRSF019455">
    <property type="entry name" value="CopR_AtkY"/>
    <property type="match status" value="1"/>
</dbReference>
<evidence type="ECO:0000313" key="5">
    <source>
        <dbReference type="EMBL" id="MBM7642259.1"/>
    </source>
</evidence>
<dbReference type="NCBIfam" id="TIGR02698">
    <property type="entry name" value="CopY_TcrY"/>
    <property type="match status" value="1"/>
</dbReference>
<dbReference type="SUPFAM" id="SSF46785">
    <property type="entry name" value="Winged helix' DNA-binding domain"/>
    <property type="match status" value="1"/>
</dbReference>
<keyword evidence="2" id="KW-0805">Transcription regulation</keyword>
<evidence type="ECO:0000256" key="3">
    <source>
        <dbReference type="ARBA" id="ARBA00023125"/>
    </source>
</evidence>
<dbReference type="InterPro" id="IPR036390">
    <property type="entry name" value="WH_DNA-bd_sf"/>
</dbReference>
<evidence type="ECO:0000313" key="6">
    <source>
        <dbReference type="Proteomes" id="UP000697472"/>
    </source>
</evidence>
<organism evidence="5 6">
    <name type="scientific">Streptococcus loxodontisalivarius</name>
    <dbReference type="NCBI Taxonomy" id="1349415"/>
    <lineage>
        <taxon>Bacteria</taxon>
        <taxon>Bacillati</taxon>
        <taxon>Bacillota</taxon>
        <taxon>Bacilli</taxon>
        <taxon>Lactobacillales</taxon>
        <taxon>Streptococcaceae</taxon>
        <taxon>Streptococcus</taxon>
    </lineage>
</organism>
<gene>
    <name evidence="5" type="ORF">JOC28_000553</name>
</gene>
<evidence type="ECO:0000256" key="1">
    <source>
        <dbReference type="ARBA" id="ARBA00011046"/>
    </source>
</evidence>
<proteinExistence type="inferred from homology"/>
<comment type="caution">
    <text evidence="5">The sequence shown here is derived from an EMBL/GenBank/DDBJ whole genome shotgun (WGS) entry which is preliminary data.</text>
</comment>
<keyword evidence="6" id="KW-1185">Reference proteome</keyword>
<dbReference type="InterPro" id="IPR005650">
    <property type="entry name" value="BlaI_family"/>
</dbReference>
<name>A0ABS2PRW8_9STRE</name>
<dbReference type="EMBL" id="JAFBEH010000007">
    <property type="protein sequence ID" value="MBM7642259.1"/>
    <property type="molecule type" value="Genomic_DNA"/>
</dbReference>
<comment type="similarity">
    <text evidence="1">Belongs to the BlaI transcriptional regulatory family.</text>
</comment>
<reference evidence="5 6" key="1">
    <citation type="submission" date="2021-01" db="EMBL/GenBank/DDBJ databases">
        <title>Genomic Encyclopedia of Type Strains, Phase IV (KMG-IV): sequencing the most valuable type-strain genomes for metagenomic binning, comparative biology and taxonomic classification.</title>
        <authorList>
            <person name="Goeker M."/>
        </authorList>
    </citation>
    <scope>NUCLEOTIDE SEQUENCE [LARGE SCALE GENOMIC DNA]</scope>
    <source>
        <strain evidence="5 6">DSM 27382</strain>
    </source>
</reference>
<dbReference type="Pfam" id="PF03965">
    <property type="entry name" value="Penicillinase_R"/>
    <property type="match status" value="1"/>
</dbReference>
<dbReference type="InterPro" id="IPR014071">
    <property type="entry name" value="Cu_transp_CopY/TcrY"/>
</dbReference>
<accession>A0ABS2PRW8</accession>
<keyword evidence="3" id="KW-0238">DNA-binding</keyword>
<evidence type="ECO:0000256" key="2">
    <source>
        <dbReference type="ARBA" id="ARBA00023015"/>
    </source>
</evidence>
<dbReference type="RefSeq" id="WP_205009109.1">
    <property type="nucleotide sequence ID" value="NZ_JAFBEH010000007.1"/>
</dbReference>
<protein>
    <submittedName>
        <fullName evidence="5">CopY/TcrY family copper transport repressor</fullName>
    </submittedName>
</protein>
<keyword evidence="4" id="KW-0804">Transcription</keyword>